<keyword evidence="8" id="KW-1185">Reference proteome</keyword>
<accession>A0ABQ2RQS9</accession>
<dbReference type="Pfam" id="PF04932">
    <property type="entry name" value="Wzy_C"/>
    <property type="match status" value="1"/>
</dbReference>
<sequence length="434" mass="46990">MTSTTVRDRTATGFEWVALGTACLTLAWGPLAQGSTFSWGMSGLILLGCLTTALTVTALGIRGRVTIHNPWWLASALLFLTWIWLSTTWAPYQWEAYRWAGVWTAVIGTAVSLHVLAITRARQWVILSSMLITGAATLILAFLQTRGTVVPGFEYYPGTGPELVTGPYFNPSHFSGYLIILAGLSTGLLLFTRPHLHSPLLIALLAALHWLNLKTDSSSIPAVLLATATPFLVWVWVKHRVTGATLTALVLAAGIGGATYFTTPAGQATFKANQQKLGISRDWEAFVRERQAVWRYGQELWADHRVEGAGIGQFYSEAPTYRREERAGGTTMDRKSVNYTHNDALQLASEIGTVGLVLFGALFASTLLGTGLMTLLAWGLVPVLVFVGIYDAHLTAIPGTSAVALAFLGMAAGRTSARDERRKVKENPVTQALS</sequence>
<dbReference type="RefSeq" id="WP_189064874.1">
    <property type="nucleotide sequence ID" value="NZ_BMQM01000012.1"/>
</dbReference>
<keyword evidence="2 5" id="KW-0812">Transmembrane</keyword>
<feature type="transmembrane region" description="Helical" evidence="5">
    <location>
        <begin position="71"/>
        <end position="90"/>
    </location>
</feature>
<dbReference type="Proteomes" id="UP000634308">
    <property type="component" value="Unassembled WGS sequence"/>
</dbReference>
<keyword evidence="4 5" id="KW-0472">Membrane</keyword>
<dbReference type="InterPro" id="IPR051533">
    <property type="entry name" value="WaaL-like"/>
</dbReference>
<evidence type="ECO:0000256" key="5">
    <source>
        <dbReference type="SAM" id="Phobius"/>
    </source>
</evidence>
<feature type="transmembrane region" description="Helical" evidence="5">
    <location>
        <begin position="96"/>
        <end position="117"/>
    </location>
</feature>
<feature type="transmembrane region" description="Helical" evidence="5">
    <location>
        <begin position="12"/>
        <end position="31"/>
    </location>
</feature>
<evidence type="ECO:0000256" key="1">
    <source>
        <dbReference type="ARBA" id="ARBA00004141"/>
    </source>
</evidence>
<proteinExistence type="predicted"/>
<feature type="transmembrane region" description="Helical" evidence="5">
    <location>
        <begin position="371"/>
        <end position="390"/>
    </location>
</feature>
<feature type="transmembrane region" description="Helical" evidence="5">
    <location>
        <begin position="124"/>
        <end position="143"/>
    </location>
</feature>
<reference evidence="8" key="1">
    <citation type="journal article" date="2019" name="Int. J. Syst. Evol. Microbiol.">
        <title>The Global Catalogue of Microorganisms (GCM) 10K type strain sequencing project: providing services to taxonomists for standard genome sequencing and annotation.</title>
        <authorList>
            <consortium name="The Broad Institute Genomics Platform"/>
            <consortium name="The Broad Institute Genome Sequencing Center for Infectious Disease"/>
            <person name="Wu L."/>
            <person name="Ma J."/>
        </authorList>
    </citation>
    <scope>NUCLEOTIDE SEQUENCE [LARGE SCALE GENOMIC DNA]</scope>
    <source>
        <strain evidence="8">JCM 31404</strain>
    </source>
</reference>
<dbReference type="PANTHER" id="PTHR37422:SF23">
    <property type="entry name" value="TEICHURONIC ACID BIOSYNTHESIS PROTEIN TUAE"/>
    <property type="match status" value="1"/>
</dbReference>
<keyword evidence="3 5" id="KW-1133">Transmembrane helix</keyword>
<evidence type="ECO:0000256" key="3">
    <source>
        <dbReference type="ARBA" id="ARBA00022989"/>
    </source>
</evidence>
<dbReference type="InterPro" id="IPR007016">
    <property type="entry name" value="O-antigen_ligase-rel_domated"/>
</dbReference>
<comment type="caution">
    <text evidence="7">The sequence shown here is derived from an EMBL/GenBank/DDBJ whole genome shotgun (WGS) entry which is preliminary data.</text>
</comment>
<feature type="domain" description="O-antigen ligase-related" evidence="6">
    <location>
        <begin position="217"/>
        <end position="359"/>
    </location>
</feature>
<evidence type="ECO:0000259" key="6">
    <source>
        <dbReference type="Pfam" id="PF04932"/>
    </source>
</evidence>
<gene>
    <name evidence="7" type="ORF">GCM10008959_20290</name>
</gene>
<organism evidence="7 8">
    <name type="scientific">Deinococcus seoulensis</name>
    <dbReference type="NCBI Taxonomy" id="1837379"/>
    <lineage>
        <taxon>Bacteria</taxon>
        <taxon>Thermotogati</taxon>
        <taxon>Deinococcota</taxon>
        <taxon>Deinococci</taxon>
        <taxon>Deinococcales</taxon>
        <taxon>Deinococcaceae</taxon>
        <taxon>Deinococcus</taxon>
    </lineage>
</organism>
<feature type="transmembrane region" description="Helical" evidence="5">
    <location>
        <begin position="174"/>
        <end position="191"/>
    </location>
</feature>
<dbReference type="PANTHER" id="PTHR37422">
    <property type="entry name" value="TEICHURONIC ACID BIOSYNTHESIS PROTEIN TUAE"/>
    <property type="match status" value="1"/>
</dbReference>
<name>A0ABQ2RQS9_9DEIO</name>
<feature type="transmembrane region" description="Helical" evidence="5">
    <location>
        <begin position="196"/>
        <end position="213"/>
    </location>
</feature>
<comment type="subcellular location">
    <subcellularLocation>
        <location evidence="1">Membrane</location>
        <topology evidence="1">Multi-pass membrane protein</topology>
    </subcellularLocation>
</comment>
<evidence type="ECO:0000256" key="4">
    <source>
        <dbReference type="ARBA" id="ARBA00023136"/>
    </source>
</evidence>
<feature type="transmembrane region" description="Helical" evidence="5">
    <location>
        <begin position="219"/>
        <end position="237"/>
    </location>
</feature>
<evidence type="ECO:0000313" key="7">
    <source>
        <dbReference type="EMBL" id="GGR58544.1"/>
    </source>
</evidence>
<feature type="transmembrane region" description="Helical" evidence="5">
    <location>
        <begin position="344"/>
        <end position="364"/>
    </location>
</feature>
<evidence type="ECO:0000256" key="2">
    <source>
        <dbReference type="ARBA" id="ARBA00022692"/>
    </source>
</evidence>
<dbReference type="EMBL" id="BMQM01000012">
    <property type="protein sequence ID" value="GGR58544.1"/>
    <property type="molecule type" value="Genomic_DNA"/>
</dbReference>
<evidence type="ECO:0000313" key="8">
    <source>
        <dbReference type="Proteomes" id="UP000634308"/>
    </source>
</evidence>
<feature type="transmembrane region" description="Helical" evidence="5">
    <location>
        <begin position="37"/>
        <end position="59"/>
    </location>
</feature>
<protein>
    <recommendedName>
        <fullName evidence="6">O-antigen ligase-related domain-containing protein</fullName>
    </recommendedName>
</protein>
<feature type="transmembrane region" description="Helical" evidence="5">
    <location>
        <begin position="244"/>
        <end position="261"/>
    </location>
</feature>
<feature type="transmembrane region" description="Helical" evidence="5">
    <location>
        <begin position="396"/>
        <end position="413"/>
    </location>
</feature>